<dbReference type="EMBL" id="CADCXU010032272">
    <property type="protein sequence ID" value="CAB0018111.1"/>
    <property type="molecule type" value="Genomic_DNA"/>
</dbReference>
<accession>A0A6H5HLG7</accession>
<feature type="non-terminal residue" evidence="2">
    <location>
        <position position="1"/>
    </location>
</feature>
<dbReference type="Proteomes" id="UP000479000">
    <property type="component" value="Unassembled WGS sequence"/>
</dbReference>
<evidence type="ECO:0000256" key="1">
    <source>
        <dbReference type="SAM" id="MobiDB-lite"/>
    </source>
</evidence>
<evidence type="ECO:0000313" key="2">
    <source>
        <dbReference type="EMBL" id="CAB0018111.1"/>
    </source>
</evidence>
<organism evidence="2 3">
    <name type="scientific">Nesidiocoris tenuis</name>
    <dbReference type="NCBI Taxonomy" id="355587"/>
    <lineage>
        <taxon>Eukaryota</taxon>
        <taxon>Metazoa</taxon>
        <taxon>Ecdysozoa</taxon>
        <taxon>Arthropoda</taxon>
        <taxon>Hexapoda</taxon>
        <taxon>Insecta</taxon>
        <taxon>Pterygota</taxon>
        <taxon>Neoptera</taxon>
        <taxon>Paraneoptera</taxon>
        <taxon>Hemiptera</taxon>
        <taxon>Heteroptera</taxon>
        <taxon>Panheteroptera</taxon>
        <taxon>Cimicomorpha</taxon>
        <taxon>Miridae</taxon>
        <taxon>Dicyphina</taxon>
        <taxon>Nesidiocoris</taxon>
    </lineage>
</organism>
<sequence>KRGPQSKSKSMVWRKGRVLFENDPQVLVGEWFEETKIHESGNPVICGGTGETLYQTDYMAPRPEPDAVQGVNKGLLDCKKDEWKCDSDPEKGMYQTTTSEDFTPKVADALAIAERIGRRKLNGSNYGHDMAHVQIRERDSRGDAVSNCLEHPEGVHMLLCSCQEPPLAPMTSKSHFSLEVIHKDDHLFNRLARMERDHRSRVNACDLLSPNPRPRTSRPAQRAAPVISSHIHTMPTLEIFRRANWTENKKNCTSLEVSLIRARECGLWGSSAASYIRRIQSRTVTTLRALFLPKCYSLDRYTCLSYSYLSYNCKSVKIKNTWSSVALLKKKVFSARKMHLYHGGRDSTRTHVCADVGGNIHQIKGTRVRERGFMWFEYLPAAAVRRSSVQHRVRLRFPLRSCAYFGGEKSSASEQRAPTFQPGRLSRLYFQARNEKR</sequence>
<proteinExistence type="predicted"/>
<dbReference type="AlphaFoldDB" id="A0A6H5HLG7"/>
<gene>
    <name evidence="2" type="ORF">NTEN_LOCUS22021</name>
</gene>
<name>A0A6H5HLG7_9HEMI</name>
<keyword evidence="3" id="KW-1185">Reference proteome</keyword>
<feature type="region of interest" description="Disordered" evidence="1">
    <location>
        <begin position="204"/>
        <end position="224"/>
    </location>
</feature>
<evidence type="ECO:0000313" key="3">
    <source>
        <dbReference type="Proteomes" id="UP000479000"/>
    </source>
</evidence>
<protein>
    <submittedName>
        <fullName evidence="2">Uncharacterized protein</fullName>
    </submittedName>
</protein>
<reference evidence="2 3" key="1">
    <citation type="submission" date="2020-02" db="EMBL/GenBank/DDBJ databases">
        <authorList>
            <person name="Ferguson B K."/>
        </authorList>
    </citation>
    <scope>NUCLEOTIDE SEQUENCE [LARGE SCALE GENOMIC DNA]</scope>
</reference>